<organism evidence="7 8">
    <name type="scientific">Garicola koreensis</name>
    <dbReference type="NCBI Taxonomy" id="1262554"/>
    <lineage>
        <taxon>Bacteria</taxon>
        <taxon>Bacillati</taxon>
        <taxon>Actinomycetota</taxon>
        <taxon>Actinomycetes</taxon>
        <taxon>Micrococcales</taxon>
        <taxon>Micrococcaceae</taxon>
        <taxon>Garicola</taxon>
    </lineage>
</organism>
<dbReference type="EMBL" id="JACIBT010000002">
    <property type="protein sequence ID" value="MBB3667488.1"/>
    <property type="molecule type" value="Genomic_DNA"/>
</dbReference>
<dbReference type="AlphaFoldDB" id="A0A7W5TTH9"/>
<reference evidence="7 8" key="1">
    <citation type="submission" date="2020-08" db="EMBL/GenBank/DDBJ databases">
        <title>Sequencing the genomes of 1000 actinobacteria strains.</title>
        <authorList>
            <person name="Klenk H.-P."/>
        </authorList>
    </citation>
    <scope>NUCLEOTIDE SEQUENCE [LARGE SCALE GENOMIC DNA]</scope>
    <source>
        <strain evidence="7 8">DSM 28238</strain>
    </source>
</reference>
<evidence type="ECO:0000256" key="3">
    <source>
        <dbReference type="ARBA" id="ARBA00022989"/>
    </source>
</evidence>
<accession>A0A7W5TTH9</accession>
<keyword evidence="4 5" id="KW-0472">Membrane</keyword>
<dbReference type="RefSeq" id="WP_183357916.1">
    <property type="nucleotide sequence ID" value="NZ_BAABKR010000001.1"/>
</dbReference>
<gene>
    <name evidence="7" type="ORF">FHX47_001107</name>
</gene>
<proteinExistence type="predicted"/>
<comment type="caution">
    <text evidence="7">The sequence shown here is derived from an EMBL/GenBank/DDBJ whole genome shotgun (WGS) entry which is preliminary data.</text>
</comment>
<dbReference type="Pfam" id="PF05154">
    <property type="entry name" value="TM2"/>
    <property type="match status" value="1"/>
</dbReference>
<evidence type="ECO:0000256" key="5">
    <source>
        <dbReference type="SAM" id="Phobius"/>
    </source>
</evidence>
<dbReference type="InterPro" id="IPR007829">
    <property type="entry name" value="TM2"/>
</dbReference>
<dbReference type="Proteomes" id="UP000547528">
    <property type="component" value="Unassembled WGS sequence"/>
</dbReference>
<evidence type="ECO:0000256" key="2">
    <source>
        <dbReference type="ARBA" id="ARBA00022692"/>
    </source>
</evidence>
<protein>
    <submittedName>
        <fullName evidence="7">TM2 domain-containing membrane protein YozV</fullName>
    </submittedName>
</protein>
<keyword evidence="2 5" id="KW-0812">Transmembrane</keyword>
<evidence type="ECO:0000256" key="1">
    <source>
        <dbReference type="ARBA" id="ARBA00004141"/>
    </source>
</evidence>
<evidence type="ECO:0000256" key="4">
    <source>
        <dbReference type="ARBA" id="ARBA00023136"/>
    </source>
</evidence>
<keyword evidence="8" id="KW-1185">Reference proteome</keyword>
<sequence>MAGHYDLDELYSNTYTDEDRLAFENQPTSRKALLPAWALALFLGLTGAHRYYLGHVPTAAVQSVLLGGVVVLMGFELTSVALALVGIAGAWMIIDLFLLLSGTLRDRAGHRLRGFTKYAGICATVTVLVLVLLLFVALVVGTSSGASL</sequence>
<evidence type="ECO:0000313" key="7">
    <source>
        <dbReference type="EMBL" id="MBB3667488.1"/>
    </source>
</evidence>
<feature type="domain" description="TM2" evidence="6">
    <location>
        <begin position="31"/>
        <end position="71"/>
    </location>
</feature>
<keyword evidence="3 5" id="KW-1133">Transmembrane helix</keyword>
<evidence type="ECO:0000313" key="8">
    <source>
        <dbReference type="Proteomes" id="UP000547528"/>
    </source>
</evidence>
<dbReference type="GO" id="GO:0016020">
    <property type="term" value="C:membrane"/>
    <property type="evidence" value="ECO:0007669"/>
    <property type="project" value="UniProtKB-SubCell"/>
</dbReference>
<evidence type="ECO:0000259" key="6">
    <source>
        <dbReference type="Pfam" id="PF05154"/>
    </source>
</evidence>
<comment type="subcellular location">
    <subcellularLocation>
        <location evidence="1">Membrane</location>
        <topology evidence="1">Multi-pass membrane protein</topology>
    </subcellularLocation>
</comment>
<name>A0A7W5TTH9_9MICC</name>
<feature type="transmembrane region" description="Helical" evidence="5">
    <location>
        <begin position="118"/>
        <end position="140"/>
    </location>
</feature>
<feature type="transmembrane region" description="Helical" evidence="5">
    <location>
        <begin position="64"/>
        <end position="97"/>
    </location>
</feature>